<dbReference type="GO" id="GO:0005789">
    <property type="term" value="C:endoplasmic reticulum membrane"/>
    <property type="evidence" value="ECO:0007669"/>
    <property type="project" value="UniProtKB-SubCell"/>
</dbReference>
<feature type="transmembrane region" description="Helical" evidence="10">
    <location>
        <begin position="482"/>
        <end position="501"/>
    </location>
</feature>
<protein>
    <recommendedName>
        <fullName evidence="4 10">Squalene monooxygenase</fullName>
        <ecNumber evidence="4 10">1.14.14.17</ecNumber>
    </recommendedName>
</protein>
<gene>
    <name evidence="12" type="ORF">DXG03_009339</name>
</gene>
<dbReference type="GO" id="GO:0006696">
    <property type="term" value="P:ergosterol biosynthetic process"/>
    <property type="evidence" value="ECO:0007669"/>
    <property type="project" value="TreeGrafter"/>
</dbReference>
<comment type="function">
    <text evidence="10">Catalyzes the stereospecific oxidation of squalene to (S)-2,3-epoxysqualene, and is considered to be a rate-limiting enzyme in steroid biosynthesis.</text>
</comment>
<keyword evidence="13" id="KW-1185">Reference proteome</keyword>
<comment type="cofactor">
    <cofactor evidence="1 10">
        <name>FAD</name>
        <dbReference type="ChEBI" id="CHEBI:57692"/>
    </cofactor>
</comment>
<dbReference type="GO" id="GO:0050660">
    <property type="term" value="F:flavin adenine dinucleotide binding"/>
    <property type="evidence" value="ECO:0007669"/>
    <property type="project" value="UniProtKB-UniRule"/>
</dbReference>
<dbReference type="InterPro" id="IPR040125">
    <property type="entry name" value="Squalene_monox"/>
</dbReference>
<name>A0A9P7K9X2_9AGAR</name>
<dbReference type="Gene3D" id="3.50.50.60">
    <property type="entry name" value="FAD/NAD(P)-binding domain"/>
    <property type="match status" value="1"/>
</dbReference>
<dbReference type="PANTHER" id="PTHR10835">
    <property type="entry name" value="SQUALENE MONOOXYGENASE"/>
    <property type="match status" value="1"/>
</dbReference>
<feature type="transmembrane region" description="Helical" evidence="10">
    <location>
        <begin position="400"/>
        <end position="418"/>
    </location>
</feature>
<evidence type="ECO:0000256" key="6">
    <source>
        <dbReference type="ARBA" id="ARBA00022827"/>
    </source>
</evidence>
<comment type="subcellular location">
    <subcellularLocation>
        <location evidence="10">Endoplasmic reticulum membrane</location>
        <topology evidence="10">Multi-pass membrane protein</topology>
    </subcellularLocation>
    <subcellularLocation>
        <location evidence="2">Microsome membrane</location>
        <topology evidence="2">Multi-pass membrane protein</topology>
    </subcellularLocation>
</comment>
<feature type="domain" description="Squalene epoxidase" evidence="11">
    <location>
        <begin position="156"/>
        <end position="420"/>
    </location>
</feature>
<evidence type="ECO:0000256" key="1">
    <source>
        <dbReference type="ARBA" id="ARBA00001974"/>
    </source>
</evidence>
<keyword evidence="8 10" id="KW-0560">Oxidoreductase</keyword>
<keyword evidence="5 10" id="KW-0285">Flavoprotein</keyword>
<reference evidence="12" key="2">
    <citation type="submission" date="2021-10" db="EMBL/GenBank/DDBJ databases">
        <title>Phylogenomics reveals ancestral predisposition of the termite-cultivated fungus Termitomyces towards a domesticated lifestyle.</title>
        <authorList>
            <person name="Auxier B."/>
            <person name="Grum-Grzhimaylo A."/>
            <person name="Cardenas M.E."/>
            <person name="Lodge J.D."/>
            <person name="Laessoe T."/>
            <person name="Pedersen O."/>
            <person name="Smith M.E."/>
            <person name="Kuyper T.W."/>
            <person name="Franco-Molano E.A."/>
            <person name="Baroni T.J."/>
            <person name="Aanen D.K."/>
        </authorList>
    </citation>
    <scope>NUCLEOTIDE SEQUENCE</scope>
    <source>
        <strain evidence="12">AP01</strain>
        <tissue evidence="12">Mycelium</tissue>
    </source>
</reference>
<evidence type="ECO:0000313" key="12">
    <source>
        <dbReference type="EMBL" id="KAG5643931.1"/>
    </source>
</evidence>
<evidence type="ECO:0000313" key="13">
    <source>
        <dbReference type="Proteomes" id="UP000775547"/>
    </source>
</evidence>
<dbReference type="InterPro" id="IPR013698">
    <property type="entry name" value="Squalene_epoxidase"/>
</dbReference>
<dbReference type="PANTHER" id="PTHR10835:SF0">
    <property type="entry name" value="SQUALENE MONOOXYGENASE"/>
    <property type="match status" value="1"/>
</dbReference>
<dbReference type="OrthoDB" id="1678617at2759"/>
<evidence type="ECO:0000256" key="9">
    <source>
        <dbReference type="ARBA" id="ARBA00023136"/>
    </source>
</evidence>
<evidence type="ECO:0000259" key="11">
    <source>
        <dbReference type="Pfam" id="PF08491"/>
    </source>
</evidence>
<dbReference type="InterPro" id="IPR036188">
    <property type="entry name" value="FAD/NAD-bd_sf"/>
</dbReference>
<keyword evidence="10" id="KW-0256">Endoplasmic reticulum</keyword>
<dbReference type="Proteomes" id="UP000775547">
    <property type="component" value="Unassembled WGS sequence"/>
</dbReference>
<comment type="caution">
    <text evidence="12">The sequence shown here is derived from an EMBL/GenBank/DDBJ whole genome shotgun (WGS) entry which is preliminary data.</text>
</comment>
<feature type="transmembrane region" description="Helical" evidence="10">
    <location>
        <begin position="452"/>
        <end position="470"/>
    </location>
</feature>
<evidence type="ECO:0000256" key="5">
    <source>
        <dbReference type="ARBA" id="ARBA00022630"/>
    </source>
</evidence>
<organism evidence="12 13">
    <name type="scientific">Asterophora parasitica</name>
    <dbReference type="NCBI Taxonomy" id="117018"/>
    <lineage>
        <taxon>Eukaryota</taxon>
        <taxon>Fungi</taxon>
        <taxon>Dikarya</taxon>
        <taxon>Basidiomycota</taxon>
        <taxon>Agaricomycotina</taxon>
        <taxon>Agaricomycetes</taxon>
        <taxon>Agaricomycetidae</taxon>
        <taxon>Agaricales</taxon>
        <taxon>Tricholomatineae</taxon>
        <taxon>Lyophyllaceae</taxon>
        <taxon>Asterophora</taxon>
    </lineage>
</organism>
<evidence type="ECO:0000256" key="4">
    <source>
        <dbReference type="ARBA" id="ARBA00012312"/>
    </source>
</evidence>
<keyword evidence="10" id="KW-0812">Transmembrane</keyword>
<evidence type="ECO:0000256" key="8">
    <source>
        <dbReference type="ARBA" id="ARBA00023002"/>
    </source>
</evidence>
<keyword evidence="6 10" id="KW-0274">FAD</keyword>
<evidence type="ECO:0000256" key="7">
    <source>
        <dbReference type="ARBA" id="ARBA00022848"/>
    </source>
</evidence>
<evidence type="ECO:0000256" key="10">
    <source>
        <dbReference type="RuleBase" id="RU367121"/>
    </source>
</evidence>
<dbReference type="Pfam" id="PF08491">
    <property type="entry name" value="SE"/>
    <property type="match status" value="1"/>
</dbReference>
<dbReference type="AlphaFoldDB" id="A0A9P7K9X2"/>
<sequence>MPQSQYDVLIVGAGIAGSSLAHALSTLPRTKPLRIGLLERSLAEPDRIVGELLQPGGVTALRKLGLEACLEGIDAIPARGYCVVEDGKSVHIPYPGAHEGRSFHHGKFIMTLRDAAKRARGVEVVEATVTDLIEEDGRVVGVRATRKEGERKEAFHAKLVVIADGCFSNFRTAVMGDAGAKSTTKSHFVGAVLEDARLPIPNCGTVALIKGFGPVLLYQISEHDTRMLVDVKAPLPSDLKAHILTNIVPQLPSALHLPIQKALDKDRIRRMPNSFLPPVKQGKKSGVILLGDSWNMRHPLTGGGMTVAFNDVVMLRTLIAEVSNLSDEDEMKHLLHQWHWSRKPLASTINILSVALYDLFGADDELLAVLRTGCFKYFERGGECINGPVSLLSGIAPSPMLLASHFFAVAFYSIWIMFTHPLPVRSSPETKPVYTVATVDQYPFLFVKALRVFWTACIVFGPLLWSELRWWAPNDTRSRNVVLAKTALPVLALLGGLVWTLRVL</sequence>
<keyword evidence="7" id="KW-0492">Microsome</keyword>
<dbReference type="EC" id="1.14.14.17" evidence="4 10"/>
<dbReference type="GO" id="GO:0004506">
    <property type="term" value="F:squalene monooxygenase activity"/>
    <property type="evidence" value="ECO:0007669"/>
    <property type="project" value="UniProtKB-UniRule"/>
</dbReference>
<keyword evidence="10" id="KW-1133">Transmembrane helix</keyword>
<comment type="similarity">
    <text evidence="3 10">Belongs to the squalene monooxygenase family.</text>
</comment>
<comment type="catalytic activity">
    <reaction evidence="10">
        <text>squalene + reduced [NADPH--hemoprotein reductase] + O2 = (S)-2,3-epoxysqualene + oxidized [NADPH--hemoprotein reductase] + H2O + H(+)</text>
        <dbReference type="Rhea" id="RHEA:25282"/>
        <dbReference type="Rhea" id="RHEA-COMP:11964"/>
        <dbReference type="Rhea" id="RHEA-COMP:11965"/>
        <dbReference type="ChEBI" id="CHEBI:15377"/>
        <dbReference type="ChEBI" id="CHEBI:15378"/>
        <dbReference type="ChEBI" id="CHEBI:15379"/>
        <dbReference type="ChEBI" id="CHEBI:15440"/>
        <dbReference type="ChEBI" id="CHEBI:15441"/>
        <dbReference type="ChEBI" id="CHEBI:57618"/>
        <dbReference type="ChEBI" id="CHEBI:58210"/>
        <dbReference type="EC" id="1.14.14.17"/>
    </reaction>
</comment>
<dbReference type="PRINTS" id="PR00420">
    <property type="entry name" value="RNGMNOXGNASE"/>
</dbReference>
<dbReference type="EMBL" id="JABCKV010000089">
    <property type="protein sequence ID" value="KAG5643931.1"/>
    <property type="molecule type" value="Genomic_DNA"/>
</dbReference>
<keyword evidence="9 10" id="KW-0472">Membrane</keyword>
<reference evidence="12" key="1">
    <citation type="submission" date="2020-07" db="EMBL/GenBank/DDBJ databases">
        <authorList>
            <person name="Nieuwenhuis M."/>
            <person name="Van De Peppel L.J.J."/>
        </authorList>
    </citation>
    <scope>NUCLEOTIDE SEQUENCE</scope>
    <source>
        <strain evidence="12">AP01</strain>
        <tissue evidence="12">Mycelium</tissue>
    </source>
</reference>
<accession>A0A9P7K9X2</accession>
<evidence type="ECO:0000256" key="3">
    <source>
        <dbReference type="ARBA" id="ARBA00008802"/>
    </source>
</evidence>
<proteinExistence type="inferred from homology"/>
<evidence type="ECO:0000256" key="2">
    <source>
        <dbReference type="ARBA" id="ARBA00004154"/>
    </source>
</evidence>
<dbReference type="SUPFAM" id="SSF51905">
    <property type="entry name" value="FAD/NAD(P)-binding domain"/>
    <property type="match status" value="1"/>
</dbReference>